<gene>
    <name evidence="4" type="ORF">VLK81_01925</name>
</gene>
<accession>A0AAW9MW47</accession>
<comment type="caution">
    <text evidence="4">The sequence shown here is derived from an EMBL/GenBank/DDBJ whole genome shotgun (WGS) entry which is preliminary data.</text>
</comment>
<reference evidence="4 5" key="1">
    <citation type="submission" date="2024-01" db="EMBL/GenBank/DDBJ databases">
        <title>Complete genome sequence of Citroniella saccharovorans strain M6.X9, isolated from human fecal sample.</title>
        <authorList>
            <person name="Cheng G."/>
            <person name="Westerholm M."/>
            <person name="Schnurer A."/>
        </authorList>
    </citation>
    <scope>NUCLEOTIDE SEQUENCE [LARGE SCALE GENOMIC DNA]</scope>
    <source>
        <strain evidence="4 5">DSM 29873</strain>
    </source>
</reference>
<name>A0AAW9MW47_9FIRM</name>
<dbReference type="Pfam" id="PF13349">
    <property type="entry name" value="DUF4097"/>
    <property type="match status" value="1"/>
</dbReference>
<feature type="region of interest" description="Disordered" evidence="1">
    <location>
        <begin position="146"/>
        <end position="168"/>
    </location>
</feature>
<dbReference type="RefSeq" id="WP_324618819.1">
    <property type="nucleotide sequence ID" value="NZ_JAYKOT010000001.1"/>
</dbReference>
<proteinExistence type="predicted"/>
<feature type="compositionally biased region" description="Basic and acidic residues" evidence="1">
    <location>
        <begin position="156"/>
        <end position="165"/>
    </location>
</feature>
<sequence length="407" mass="45681">MSKEKLLVLQMLKEGKISEEEALKLLEAMGEDKNTKKNIGENKFKFLEDDFVSKITDSIASIGRRTQEAIQKINIEETISDIGSTFSKFKGKTEQVFDYDLEKSGDVDSIEVENYNGKITIHGLEDEEEELDEKKDPLDLEFAEGDDFNLNEEESKEDKKEESKGKSPNNIRANIKIFYDDRLNSNKNNRYFDMTKEGSTLIIKPLNEYFRIDSFEANIDLYLPKKVYKSVKASVTNGKLLVKGVEAEKAELKVISGKAMVCDTKLGDAKVETVDGKVLLEKISGDDLKAKSVSGKLVAEDINYVNSSFELTSGKINIDGVGKSSRKIKVDIVSGNLNISLDKLLQAVKVIYKRKDRNTSNLNFGNRFTSVIDEKSEVIAFSDNYKDDDESSLIIEAKALFGSTNID</sequence>
<keyword evidence="5" id="KW-1185">Reference proteome</keyword>
<evidence type="ECO:0000256" key="1">
    <source>
        <dbReference type="SAM" id="MobiDB-lite"/>
    </source>
</evidence>
<evidence type="ECO:0000259" key="3">
    <source>
        <dbReference type="Pfam" id="PF22746"/>
    </source>
</evidence>
<dbReference type="InterPro" id="IPR053959">
    <property type="entry name" value="YvlB/LiaX_N"/>
</dbReference>
<dbReference type="EMBL" id="JAYKOT010000001">
    <property type="protein sequence ID" value="MEB3428790.1"/>
    <property type="molecule type" value="Genomic_DNA"/>
</dbReference>
<dbReference type="InterPro" id="IPR025164">
    <property type="entry name" value="Toastrack_DUF4097"/>
</dbReference>
<dbReference type="Pfam" id="PF22746">
    <property type="entry name" value="SHOCT-like_DUF2089-C"/>
    <property type="match status" value="1"/>
</dbReference>
<dbReference type="AlphaFoldDB" id="A0AAW9MW47"/>
<feature type="domain" description="DUF4097" evidence="2">
    <location>
        <begin position="225"/>
        <end position="343"/>
    </location>
</feature>
<evidence type="ECO:0000313" key="5">
    <source>
        <dbReference type="Proteomes" id="UP001357733"/>
    </source>
</evidence>
<dbReference type="Proteomes" id="UP001357733">
    <property type="component" value="Unassembled WGS sequence"/>
</dbReference>
<feature type="compositionally biased region" description="Acidic residues" evidence="1">
    <location>
        <begin position="146"/>
        <end position="155"/>
    </location>
</feature>
<organism evidence="4 5">
    <name type="scientific">Citroniella saccharovorans</name>
    <dbReference type="NCBI Taxonomy" id="2053367"/>
    <lineage>
        <taxon>Bacteria</taxon>
        <taxon>Bacillati</taxon>
        <taxon>Bacillota</taxon>
        <taxon>Tissierellia</taxon>
        <taxon>Tissierellales</taxon>
        <taxon>Peptoniphilaceae</taxon>
        <taxon>Citroniella</taxon>
    </lineage>
</organism>
<protein>
    <submittedName>
        <fullName evidence="4">DUF4097 family beta strand repeat-containing protein</fullName>
    </submittedName>
</protein>
<evidence type="ECO:0000313" key="4">
    <source>
        <dbReference type="EMBL" id="MEB3428790.1"/>
    </source>
</evidence>
<feature type="domain" description="YvlB/LiaX N-terminal" evidence="3">
    <location>
        <begin position="4"/>
        <end position="33"/>
    </location>
</feature>
<evidence type="ECO:0000259" key="2">
    <source>
        <dbReference type="Pfam" id="PF13349"/>
    </source>
</evidence>